<dbReference type="EMBL" id="MT144974">
    <property type="protein sequence ID" value="QJI02091.1"/>
    <property type="molecule type" value="Genomic_DNA"/>
</dbReference>
<evidence type="ECO:0000313" key="1">
    <source>
        <dbReference type="EMBL" id="QJI02091.1"/>
    </source>
</evidence>
<accession>A0A6M3XVU2</accession>
<gene>
    <name evidence="1" type="ORF">TM448B02923_0004</name>
</gene>
<dbReference type="AlphaFoldDB" id="A0A6M3XVU2"/>
<organism evidence="1">
    <name type="scientific">viral metagenome</name>
    <dbReference type="NCBI Taxonomy" id="1070528"/>
    <lineage>
        <taxon>unclassified sequences</taxon>
        <taxon>metagenomes</taxon>
        <taxon>organismal metagenomes</taxon>
    </lineage>
</organism>
<protein>
    <submittedName>
        <fullName evidence="1">Uncharacterized protein</fullName>
    </submittedName>
</protein>
<sequence length="46" mass="5578">MKIPLNKIYELEALLNNCVDDDEAILLERELEYFKEEVQTDENYRD</sequence>
<proteinExistence type="predicted"/>
<name>A0A6M3XVU2_9ZZZZ</name>
<reference evidence="1" key="1">
    <citation type="submission" date="2020-03" db="EMBL/GenBank/DDBJ databases">
        <title>The deep terrestrial virosphere.</title>
        <authorList>
            <person name="Holmfeldt K."/>
            <person name="Nilsson E."/>
            <person name="Simone D."/>
            <person name="Lopez-Fernandez M."/>
            <person name="Wu X."/>
            <person name="de Brujin I."/>
            <person name="Lundin D."/>
            <person name="Andersson A."/>
            <person name="Bertilsson S."/>
            <person name="Dopson M."/>
        </authorList>
    </citation>
    <scope>NUCLEOTIDE SEQUENCE</scope>
    <source>
        <strain evidence="1">TM448B02923</strain>
    </source>
</reference>